<keyword evidence="2" id="KW-1185">Reference proteome</keyword>
<evidence type="ECO:0000313" key="2">
    <source>
        <dbReference type="Proteomes" id="UP000284178"/>
    </source>
</evidence>
<dbReference type="InterPro" id="IPR011664">
    <property type="entry name" value="Abi_system_AbiD/AbiF-like"/>
</dbReference>
<dbReference type="GeneID" id="83015490"/>
<protein>
    <recommendedName>
        <fullName evidence="3">Abi family protein</fullName>
    </recommendedName>
</protein>
<accession>A0A412G148</accession>
<dbReference type="AlphaFoldDB" id="A0A412G148"/>
<evidence type="ECO:0008006" key="3">
    <source>
        <dbReference type="Google" id="ProtNLM"/>
    </source>
</evidence>
<sequence length="278" mass="33557">MDKSNFQQYKQAKTISEQLQYLNEQKRVQFNEMNKEIAGNKLLEYNYINVITPFKHQFAKLNSKKEVEKVNGKHVYERDIEFQEYYNFFINERKSYPIIITNILDFEIHFKTSVAYNVLTNYEIQDSNQLELFLDKLNLKFAFLTSKYKKNRIEHMSNRINALKKDIFKYADVYCFFDRMSLGDMLTVFTCLDNSMQNRIFQDLKKFQMTFNVDKVPDFIDKVFCLVSIRNCVMHCNSLEILIRFYNPKTHELRKISDRKKYLNMIKNLNIEKTHDQS</sequence>
<organism evidence="1 2">
    <name type="scientific">Holdemania filiformis</name>
    <dbReference type="NCBI Taxonomy" id="61171"/>
    <lineage>
        <taxon>Bacteria</taxon>
        <taxon>Bacillati</taxon>
        <taxon>Bacillota</taxon>
        <taxon>Erysipelotrichia</taxon>
        <taxon>Erysipelotrichales</taxon>
        <taxon>Erysipelotrichaceae</taxon>
        <taxon>Holdemania</taxon>
    </lineage>
</organism>
<reference evidence="1 2" key="1">
    <citation type="submission" date="2018-08" db="EMBL/GenBank/DDBJ databases">
        <title>A genome reference for cultivated species of the human gut microbiota.</title>
        <authorList>
            <person name="Zou Y."/>
            <person name="Xue W."/>
            <person name="Luo G."/>
        </authorList>
    </citation>
    <scope>NUCLEOTIDE SEQUENCE [LARGE SCALE GENOMIC DNA]</scope>
    <source>
        <strain evidence="1 2">AF24-29</strain>
    </source>
</reference>
<gene>
    <name evidence="1" type="ORF">DWY25_08745</name>
</gene>
<dbReference type="Proteomes" id="UP000284178">
    <property type="component" value="Unassembled WGS sequence"/>
</dbReference>
<proteinExistence type="predicted"/>
<dbReference type="Pfam" id="PF07751">
    <property type="entry name" value="Abi_2"/>
    <property type="match status" value="1"/>
</dbReference>
<dbReference type="RefSeq" id="WP_117894915.1">
    <property type="nucleotide sequence ID" value="NZ_CABJCV010000009.1"/>
</dbReference>
<dbReference type="EMBL" id="QRUP01000009">
    <property type="protein sequence ID" value="RGR74154.1"/>
    <property type="molecule type" value="Genomic_DNA"/>
</dbReference>
<name>A0A412G148_9FIRM</name>
<evidence type="ECO:0000313" key="1">
    <source>
        <dbReference type="EMBL" id="RGR74154.1"/>
    </source>
</evidence>
<comment type="caution">
    <text evidence="1">The sequence shown here is derived from an EMBL/GenBank/DDBJ whole genome shotgun (WGS) entry which is preliminary data.</text>
</comment>